<reference evidence="3" key="1">
    <citation type="submission" date="2018-05" db="EMBL/GenBank/DDBJ databases">
        <authorList>
            <person name="Lanie J.A."/>
            <person name="Ng W.-L."/>
            <person name="Kazmierczak K.M."/>
            <person name="Andrzejewski T.M."/>
            <person name="Davidsen T.M."/>
            <person name="Wayne K.J."/>
            <person name="Tettelin H."/>
            <person name="Glass J.I."/>
            <person name="Rusch D."/>
            <person name="Podicherti R."/>
            <person name="Tsui H.-C.T."/>
            <person name="Winkler M.E."/>
        </authorList>
    </citation>
    <scope>NUCLEOTIDE SEQUENCE</scope>
</reference>
<accession>A0A382ECS9</accession>
<dbReference type="InterPro" id="IPR056778">
    <property type="entry name" value="UPF0261_C"/>
</dbReference>
<dbReference type="NCBIfam" id="NF002674">
    <property type="entry name" value="PRK02399.1-2"/>
    <property type="match status" value="1"/>
</dbReference>
<sequence length="373" mass="39552">MNGKTIAVLATLDTKGTEAEYLCRQIEKLNNTALVIDTGVVGTPTSEADITRQQVAEAGGTSLKILLESPTREVAAPIMADGATHLVIDLVTQGKVDGIISMGGTQGTTLATKVMRALPYGFPKVMVSTMASGNVAHWVDIKDITMMFSVTDILGLNPVMRKMLANAAASICGMANVDVELKQGDRPLVAVTTVGITTKGAMKAVEVLEAAGYETIVFHAVGSGGRAMEQMMKEGLIGGVLDYAIIEVSNEMHNALLAGGIERLTTAGKLGIPQVICPGAIEVLVFNEPETVPAKYKNRTLIPHSPQITDVRLNATEMAEVGREVARRLNHTKNEAVFMNPIGGYDSYAVEGMGFYDPEADAAFMAELKANLT</sequence>
<dbReference type="Pfam" id="PF23189">
    <property type="entry name" value="UPF0261_C"/>
    <property type="match status" value="1"/>
</dbReference>
<evidence type="ECO:0000259" key="2">
    <source>
        <dbReference type="Pfam" id="PF23189"/>
    </source>
</evidence>
<dbReference type="PIRSF" id="PIRSF033271">
    <property type="entry name" value="UCP033271"/>
    <property type="match status" value="1"/>
</dbReference>
<evidence type="ECO:0000259" key="1">
    <source>
        <dbReference type="Pfam" id="PF06792"/>
    </source>
</evidence>
<dbReference type="InterPro" id="IPR051353">
    <property type="entry name" value="Tobamovirus_resist_UPF0261"/>
</dbReference>
<gene>
    <name evidence="3" type="ORF">METZ01_LOCUS201006</name>
</gene>
<dbReference type="CDD" id="cd15488">
    <property type="entry name" value="Tm-1-like"/>
    <property type="match status" value="1"/>
</dbReference>
<dbReference type="InterPro" id="IPR008322">
    <property type="entry name" value="UPF0261"/>
</dbReference>
<dbReference type="Gene3D" id="3.40.50.12020">
    <property type="entry name" value="Uncharacterised protein family UPF0261, NN domain"/>
    <property type="match status" value="1"/>
</dbReference>
<protein>
    <submittedName>
        <fullName evidence="3">Uncharacterized protein</fullName>
    </submittedName>
</protein>
<name>A0A382ECS9_9ZZZZ</name>
<dbReference type="AlphaFoldDB" id="A0A382ECS9"/>
<dbReference type="EMBL" id="UINC01043719">
    <property type="protein sequence ID" value="SVB48152.1"/>
    <property type="molecule type" value="Genomic_DNA"/>
</dbReference>
<evidence type="ECO:0000313" key="3">
    <source>
        <dbReference type="EMBL" id="SVB48152.1"/>
    </source>
</evidence>
<feature type="domain" description="UPF0261" evidence="1">
    <location>
        <begin position="4"/>
        <end position="177"/>
    </location>
</feature>
<feature type="non-terminal residue" evidence="3">
    <location>
        <position position="373"/>
    </location>
</feature>
<organism evidence="3">
    <name type="scientific">marine metagenome</name>
    <dbReference type="NCBI Taxonomy" id="408172"/>
    <lineage>
        <taxon>unclassified sequences</taxon>
        <taxon>metagenomes</taxon>
        <taxon>ecological metagenomes</taxon>
    </lineage>
</organism>
<proteinExistence type="predicted"/>
<dbReference type="PANTHER" id="PTHR31862:SF1">
    <property type="entry name" value="UPF0261 DOMAIN PROTEIN (AFU_ORTHOLOGUE AFUA_1G10120)"/>
    <property type="match status" value="1"/>
</dbReference>
<dbReference type="Gene3D" id="3.40.50.12030">
    <property type="entry name" value="Uncharacterised protein family UPF0261, NC domain"/>
    <property type="match status" value="1"/>
</dbReference>
<dbReference type="PANTHER" id="PTHR31862">
    <property type="entry name" value="UPF0261 DOMAIN PROTEIN (AFU_ORTHOLOGUE AFUA_1G10120)"/>
    <property type="match status" value="1"/>
</dbReference>
<dbReference type="Pfam" id="PF06792">
    <property type="entry name" value="UPF0261"/>
    <property type="match status" value="1"/>
</dbReference>
<dbReference type="InterPro" id="IPR044122">
    <property type="entry name" value="UPF0261_N"/>
</dbReference>
<feature type="domain" description="UPF0261" evidence="2">
    <location>
        <begin position="186"/>
        <end position="372"/>
    </location>
</feature>